<sequence>MTTQESIVPRINEYLKAQNIPLKFDEQGVCNGLASLYAKYVLEGRADEFQDLLKRASNVTAYDEEVNTFINQVLLTMEPELFNKNLNQNNSYQALSVNQKEGDKVTSKSMKACFDISLVGRKKTMANLIKNIKLQENEVMLISTPDHAMGIRKKGDKYYLYDPSSIRKEIKCDDEAAIVNYLSFWYGSSDGLALNIRVINNPHISPRNDFPSLDIFAEDPKCTIKVAGQHYNNLSFFAENSNSAEVMGQIIEVGNWSISEYSDAASKAVINNNHESLKALLPALNESDLPNLIFQALVYGRRQSYQTLRNWLPFSEKFKDVFKDETMTNSLLAAAANGGNPELLSDFFNELTEFEPQNIITKKLYFDGTEDMIQHAIKSDNPDCVRIMLSKISSIEVPLDTKLSYLIDAIKRNNPSIANVLIKELNIPRESLSRLNIPMANFEKTDTYLLQILKDNGMQFSEYQERIFEYKTQHKPMGVTLAIGIVLQKFTDYFQGKTLSVEQEEMRIDLSSENRTLS</sequence>
<name>A0A0W0S188_LEGBO</name>
<organism evidence="1 2">
    <name type="scientific">Legionella bozemanae</name>
    <name type="common">Fluoribacter bozemanae</name>
    <dbReference type="NCBI Taxonomy" id="447"/>
    <lineage>
        <taxon>Bacteria</taxon>
        <taxon>Pseudomonadati</taxon>
        <taxon>Pseudomonadota</taxon>
        <taxon>Gammaproteobacteria</taxon>
        <taxon>Legionellales</taxon>
        <taxon>Legionellaceae</taxon>
        <taxon>Legionella</taxon>
    </lineage>
</organism>
<dbReference type="RefSeq" id="WP_058457915.1">
    <property type="nucleotide sequence ID" value="NZ_CAAAIY010000025.1"/>
</dbReference>
<dbReference type="EMBL" id="LNXU01000002">
    <property type="protein sequence ID" value="KTC77260.1"/>
    <property type="molecule type" value="Genomic_DNA"/>
</dbReference>
<dbReference type="STRING" id="447.Lboz_0213"/>
<gene>
    <name evidence="1" type="ORF">Lboz_0213</name>
</gene>
<reference evidence="1 2" key="1">
    <citation type="submission" date="2015-11" db="EMBL/GenBank/DDBJ databases">
        <title>Genomic analysis of 38 Legionella species identifies large and diverse effector repertoires.</title>
        <authorList>
            <person name="Burstein D."/>
            <person name="Amaro F."/>
            <person name="Zusman T."/>
            <person name="Lifshitz Z."/>
            <person name="Cohen O."/>
            <person name="Gilbert J.A."/>
            <person name="Pupko T."/>
            <person name="Shuman H.A."/>
            <person name="Segal G."/>
        </authorList>
    </citation>
    <scope>NUCLEOTIDE SEQUENCE [LARGE SCALE GENOMIC DNA]</scope>
    <source>
        <strain evidence="1 2">WIGA</strain>
    </source>
</reference>
<comment type="caution">
    <text evidence="1">The sequence shown here is derived from an EMBL/GenBank/DDBJ whole genome shotgun (WGS) entry which is preliminary data.</text>
</comment>
<protein>
    <submittedName>
        <fullName evidence="1">Ankyrin repeat-containing protein</fullName>
    </submittedName>
</protein>
<dbReference type="SUPFAM" id="SSF48403">
    <property type="entry name" value="Ankyrin repeat"/>
    <property type="match status" value="1"/>
</dbReference>
<dbReference type="Proteomes" id="UP000054695">
    <property type="component" value="Unassembled WGS sequence"/>
</dbReference>
<keyword evidence="2" id="KW-1185">Reference proteome</keyword>
<dbReference type="OrthoDB" id="5654137at2"/>
<dbReference type="PATRIC" id="fig|447.4.peg.228"/>
<accession>A0A0W0S188</accession>
<dbReference type="InterPro" id="IPR036770">
    <property type="entry name" value="Ankyrin_rpt-contain_sf"/>
</dbReference>
<evidence type="ECO:0000313" key="1">
    <source>
        <dbReference type="EMBL" id="KTC77260.1"/>
    </source>
</evidence>
<proteinExistence type="predicted"/>
<evidence type="ECO:0000313" key="2">
    <source>
        <dbReference type="Proteomes" id="UP000054695"/>
    </source>
</evidence>
<dbReference type="AlphaFoldDB" id="A0A0W0S188"/>